<gene>
    <name evidence="3" type="ORF">AB2L27_18845</name>
</gene>
<proteinExistence type="predicted"/>
<dbReference type="RefSeq" id="WP_370443026.1">
    <property type="nucleotide sequence ID" value="NZ_JBGFTU010000029.1"/>
</dbReference>
<feature type="domain" description="Conserved hypothetical protein CHP02679 N terminus" evidence="2">
    <location>
        <begin position="33"/>
        <end position="231"/>
    </location>
</feature>
<dbReference type="InterPro" id="IPR024465">
    <property type="entry name" value="DUF2399"/>
</dbReference>
<dbReference type="InterPro" id="IPR024466">
    <property type="entry name" value="CHP02679_N"/>
</dbReference>
<dbReference type="Pfam" id="PF09664">
    <property type="entry name" value="DUF2399"/>
    <property type="match status" value="1"/>
</dbReference>
<dbReference type="InterPro" id="IPR013495">
    <property type="entry name" value="CHP02679"/>
</dbReference>
<evidence type="ECO:0000259" key="2">
    <source>
        <dbReference type="Pfam" id="PF11796"/>
    </source>
</evidence>
<name>A0ABV4H5E8_9ACTN</name>
<keyword evidence="4" id="KW-1185">Reference proteome</keyword>
<dbReference type="Pfam" id="PF11796">
    <property type="entry name" value="DUF3323"/>
    <property type="match status" value="1"/>
</dbReference>
<protein>
    <submittedName>
        <fullName evidence="3">TIGR02679 family protein</fullName>
    </submittedName>
</protein>
<evidence type="ECO:0000313" key="3">
    <source>
        <dbReference type="EMBL" id="MEZ0166817.1"/>
    </source>
</evidence>
<reference evidence="3 4" key="1">
    <citation type="submission" date="2024-07" db="EMBL/GenBank/DDBJ databases">
        <authorList>
            <person name="Thanompreechachai J."/>
            <person name="Duangmal K."/>
        </authorList>
    </citation>
    <scope>NUCLEOTIDE SEQUENCE [LARGE SCALE GENOMIC DNA]</scope>
    <source>
        <strain evidence="3 4">LSe6-4</strain>
    </source>
</reference>
<dbReference type="NCBIfam" id="TIGR02679">
    <property type="entry name" value="TIGR02679 family protein"/>
    <property type="match status" value="1"/>
</dbReference>
<dbReference type="Proteomes" id="UP001565927">
    <property type="component" value="Unassembled WGS sequence"/>
</dbReference>
<feature type="domain" description="DUF2399" evidence="1">
    <location>
        <begin position="252"/>
        <end position="400"/>
    </location>
</feature>
<evidence type="ECO:0000259" key="1">
    <source>
        <dbReference type="Pfam" id="PF09664"/>
    </source>
</evidence>
<sequence>MNDARLRALLGGPDAAWLRRRVRERIAAGKPVAGSVALRDPSPVEREVVERLLGRPPRASGSLSVRLEDVDAVLRRGAWPAGLVDAVVHLDGPVPVRADQAAAEQAARAALLGPVDDLVVAHPQWADWWATTRNSPTVRRSVRSAEIAAGLCAVLAALPSSGEAVGSLAQRTVRDPHALDGGALAGLVLSALAHVAGVPAPANAAERRAVWAGAGVALDDVSSTVLVAGFPGDESPTGRALESWRLAGLPTVLTLRHVVAGVPTSGLAGRVVHMCENPVVLRAALDEFGTATPPLVCLAGRPSAAGSVLLRSLVGDGVRLRYHGDLDWGGLSIAGSVLELGAEPWRMSVADYRDAVRHSGRPLRGNPVPTPWDVDLAVEVERVGMGVDEEAVLAELLADLRRFATG</sequence>
<evidence type="ECO:0000313" key="4">
    <source>
        <dbReference type="Proteomes" id="UP001565927"/>
    </source>
</evidence>
<comment type="caution">
    <text evidence="3">The sequence shown here is derived from an EMBL/GenBank/DDBJ whole genome shotgun (WGS) entry which is preliminary data.</text>
</comment>
<organism evidence="3 4">
    <name type="scientific">Kineococcus halophytocola</name>
    <dbReference type="NCBI Taxonomy" id="3234027"/>
    <lineage>
        <taxon>Bacteria</taxon>
        <taxon>Bacillati</taxon>
        <taxon>Actinomycetota</taxon>
        <taxon>Actinomycetes</taxon>
        <taxon>Kineosporiales</taxon>
        <taxon>Kineosporiaceae</taxon>
        <taxon>Kineococcus</taxon>
    </lineage>
</organism>
<accession>A0ABV4H5E8</accession>
<dbReference type="EMBL" id="JBGFTU010000029">
    <property type="protein sequence ID" value="MEZ0166817.1"/>
    <property type="molecule type" value="Genomic_DNA"/>
</dbReference>